<evidence type="ECO:0000313" key="3">
    <source>
        <dbReference type="Proteomes" id="UP001196408"/>
    </source>
</evidence>
<dbReference type="PROSITE" id="PS51257">
    <property type="entry name" value="PROKAR_LIPOPROTEIN"/>
    <property type="match status" value="1"/>
</dbReference>
<dbReference type="RefSeq" id="WP_217748262.1">
    <property type="nucleotide sequence ID" value="NZ_CAXVKV010000024.1"/>
</dbReference>
<dbReference type="Proteomes" id="UP001197492">
    <property type="component" value="Unassembled WGS sequence"/>
</dbReference>
<gene>
    <name evidence="1" type="ORF">KSV97_10395</name>
    <name evidence="2" type="ORF">KSW06_10330</name>
</gene>
<comment type="caution">
    <text evidence="1">The sequence shown here is derived from an EMBL/GenBank/DDBJ whole genome shotgun (WGS) entry which is preliminary data.</text>
</comment>
<evidence type="ECO:0000313" key="1">
    <source>
        <dbReference type="EMBL" id="MBV3383607.1"/>
    </source>
</evidence>
<protein>
    <submittedName>
        <fullName evidence="1">Uncharacterized protein</fullName>
    </submittedName>
</protein>
<name>A0AAW4N0H8_9FIRM</name>
<reference evidence="1 4" key="1">
    <citation type="submission" date="2021-06" db="EMBL/GenBank/DDBJ databases">
        <title>Collection of gut derived symbiotic bacterial strains cultured from healthy donors.</title>
        <authorList>
            <person name="Lin H."/>
            <person name="Littmann E."/>
            <person name="Pamer E.G."/>
        </authorList>
    </citation>
    <scope>NUCLEOTIDE SEQUENCE</scope>
    <source>
        <strain evidence="2 4">MSK.21.70</strain>
        <strain evidence="1">MSK.21.82</strain>
    </source>
</reference>
<dbReference type="EMBL" id="JAHOEF010000097">
    <property type="protein sequence ID" value="MBV3383607.1"/>
    <property type="molecule type" value="Genomic_DNA"/>
</dbReference>
<evidence type="ECO:0000313" key="2">
    <source>
        <dbReference type="EMBL" id="MBV3393631.1"/>
    </source>
</evidence>
<proteinExistence type="predicted"/>
<keyword evidence="4" id="KW-1185">Reference proteome</keyword>
<dbReference type="AlphaFoldDB" id="A0AAW4N0H8"/>
<dbReference type="EMBL" id="JAHOEL010000096">
    <property type="protein sequence ID" value="MBV3393631.1"/>
    <property type="molecule type" value="Genomic_DNA"/>
</dbReference>
<sequence>MYKKILTLVLCTFFVLTGCSSKTAVKSQASTYAVLTKKKKSELLKMKKHYDLIVVRSKDLTIEDMKVLRKKSKQIYFYMNLKKPHHKAEELKADGIFISKIDDADALDALIKEANQNKLKVIVNNAYDYRETVYKNAKMVAGINQTCMMTKKQGKKYVKQDTEVSTRLKKYLSTCQEKGIATYLVEYTKNTDWRAAINAYCKKHHITYYNPTIK</sequence>
<dbReference type="Proteomes" id="UP001196408">
    <property type="component" value="Unassembled WGS sequence"/>
</dbReference>
<organism evidence="1 3">
    <name type="scientific">Catenibacterium mitsuokai</name>
    <dbReference type="NCBI Taxonomy" id="100886"/>
    <lineage>
        <taxon>Bacteria</taxon>
        <taxon>Bacillati</taxon>
        <taxon>Bacillota</taxon>
        <taxon>Erysipelotrichia</taxon>
        <taxon>Erysipelotrichales</taxon>
        <taxon>Coprobacillaceae</taxon>
        <taxon>Catenibacterium</taxon>
    </lineage>
</organism>
<evidence type="ECO:0000313" key="4">
    <source>
        <dbReference type="Proteomes" id="UP001197492"/>
    </source>
</evidence>
<accession>A0AAW4N0H8</accession>